<sequence length="83" mass="9777">MINRFSSLFIAGTSIYGKAHFAACAVNRLRFQDLEYYHLLYKENLEMLYFIIEPHMKKIIYQIQSGDNKPEVIGDALYEILKK</sequence>
<dbReference type="AlphaFoldDB" id="A0A1B7KZX2"/>
<proteinExistence type="predicted"/>
<gene>
    <name evidence="1" type="ORF">A9B99_14310</name>
</gene>
<organism evidence="1 2">
    <name type="scientific">Mangrovibacter phragmitis</name>
    <dbReference type="NCBI Taxonomy" id="1691903"/>
    <lineage>
        <taxon>Bacteria</taxon>
        <taxon>Pseudomonadati</taxon>
        <taxon>Pseudomonadota</taxon>
        <taxon>Gammaproteobacteria</taxon>
        <taxon>Enterobacterales</taxon>
        <taxon>Enterobacteriaceae</taxon>
        <taxon>Mangrovibacter</taxon>
    </lineage>
</organism>
<protein>
    <submittedName>
        <fullName evidence="1">Uncharacterized protein</fullName>
    </submittedName>
</protein>
<dbReference type="Proteomes" id="UP000078225">
    <property type="component" value="Unassembled WGS sequence"/>
</dbReference>
<name>A0A1B7KZX2_9ENTR</name>
<evidence type="ECO:0000313" key="2">
    <source>
        <dbReference type="Proteomes" id="UP000078225"/>
    </source>
</evidence>
<keyword evidence="2" id="KW-1185">Reference proteome</keyword>
<dbReference type="EMBL" id="LYRP01000047">
    <property type="protein sequence ID" value="OAT75485.1"/>
    <property type="molecule type" value="Genomic_DNA"/>
</dbReference>
<accession>A0A1B7KZX2</accession>
<evidence type="ECO:0000313" key="1">
    <source>
        <dbReference type="EMBL" id="OAT75485.1"/>
    </source>
</evidence>
<dbReference type="STRING" id="1691903.A9B99_14310"/>
<comment type="caution">
    <text evidence="1">The sequence shown here is derived from an EMBL/GenBank/DDBJ whole genome shotgun (WGS) entry which is preliminary data.</text>
</comment>
<reference evidence="2" key="1">
    <citation type="submission" date="2016-05" db="EMBL/GenBank/DDBJ databases">
        <authorList>
            <person name="Behera P."/>
            <person name="Vaishampayan P."/>
            <person name="Singh N."/>
            <person name="Raina V."/>
            <person name="Suar M."/>
            <person name="Pattnaik A."/>
            <person name="Rastogi G."/>
        </authorList>
    </citation>
    <scope>NUCLEOTIDE SEQUENCE [LARGE SCALE GENOMIC DNA]</scope>
    <source>
        <strain evidence="2">MP23</strain>
    </source>
</reference>